<dbReference type="Gene3D" id="1.10.437.10">
    <property type="entry name" value="Blc2-like"/>
    <property type="match status" value="1"/>
</dbReference>
<comment type="subunit">
    <text evidence="7">Forms heterodimers either with the pro-apoptotic protein BAX or the anti-apoptotic protein BCL2.</text>
</comment>
<keyword evidence="3 7" id="KW-0053">Apoptosis</keyword>
<gene>
    <name evidence="9" type="primary">BID</name>
</gene>
<dbReference type="GeneID" id="107115459"/>
<evidence type="ECO:0000256" key="4">
    <source>
        <dbReference type="ARBA" id="ARBA00022787"/>
    </source>
</evidence>
<sequence length="193" mass="21807">MNQEFGGNSLVEHSVTSVLLYSFLENCPNCTFLPELKALGNQLKSSKPLYYEGSFEGDLQTDGNRPGRFQVTEPALGDDEEVFRIIGAQLAEIGDRLALEIEPSFMNSLVQQFMAENFSREEITRHMTRAVQELVRRMPVEMGQDRAMLVIAMVLARNVATTVPSLLHRVFVATVNYINYNLRDYVNNLAPED</sequence>
<dbReference type="PANTHER" id="PTHR35447:SF1">
    <property type="entry name" value="BH3-INTERACTING DOMAIN DEATH AGONIST"/>
    <property type="match status" value="1"/>
</dbReference>
<dbReference type="PANTHER" id="PTHR35447">
    <property type="entry name" value="BH3-INTERACTING DOMAIN DEATH AGONIST"/>
    <property type="match status" value="1"/>
</dbReference>
<keyword evidence="4 7" id="KW-1000">Mitochondrion outer membrane</keyword>
<keyword evidence="2 7" id="KW-0963">Cytoplasm</keyword>
<keyword evidence="5" id="KW-0496">Mitochondrion</keyword>
<evidence type="ECO:0000256" key="3">
    <source>
        <dbReference type="ARBA" id="ARBA00022703"/>
    </source>
</evidence>
<accession>A0ABM1KG22</accession>
<evidence type="ECO:0000313" key="8">
    <source>
        <dbReference type="Proteomes" id="UP000694871"/>
    </source>
</evidence>
<dbReference type="SUPFAM" id="SSF56854">
    <property type="entry name" value="Bcl-2 inhibitors of programmed cell death"/>
    <property type="match status" value="1"/>
</dbReference>
<evidence type="ECO:0000256" key="2">
    <source>
        <dbReference type="ARBA" id="ARBA00022490"/>
    </source>
</evidence>
<dbReference type="RefSeq" id="XP_015272659.1">
    <property type="nucleotide sequence ID" value="XM_015417173.1"/>
</dbReference>
<dbReference type="InterPro" id="IPR036834">
    <property type="entry name" value="Bcl-2-like_sf"/>
</dbReference>
<keyword evidence="6 7" id="KW-0472">Membrane</keyword>
<evidence type="ECO:0000256" key="5">
    <source>
        <dbReference type="ARBA" id="ARBA00023128"/>
    </source>
</evidence>
<evidence type="ECO:0000256" key="7">
    <source>
        <dbReference type="PIRNR" id="PIRNR038018"/>
    </source>
</evidence>
<reference evidence="9" key="1">
    <citation type="submission" date="2025-08" db="UniProtKB">
        <authorList>
            <consortium name="RefSeq"/>
        </authorList>
    </citation>
    <scope>IDENTIFICATION</scope>
</reference>
<proteinExistence type="predicted"/>
<evidence type="ECO:0000313" key="9">
    <source>
        <dbReference type="RefSeq" id="XP_015272659.1"/>
    </source>
</evidence>
<dbReference type="PIRSF" id="PIRSF038018">
    <property type="entry name" value="BID"/>
    <property type="match status" value="1"/>
</dbReference>
<evidence type="ECO:0000256" key="6">
    <source>
        <dbReference type="ARBA" id="ARBA00023136"/>
    </source>
</evidence>
<comment type="subcellular location">
    <subcellularLocation>
        <location evidence="7">Cytoplasm</location>
    </subcellularLocation>
    <subcellularLocation>
        <location evidence="7">Mitochondrion outer membrane</location>
    </subcellularLocation>
</comment>
<comment type="domain">
    <text evidence="7">Intact BH3 motif is required by BIK, BID, BAK, BAD and BAX for their pro-apoptotic activity and for their interaction with anti-apoptotic members of the Bcl-2 family.</text>
</comment>
<comment type="function">
    <text evidence="7">Induces caspases and apoptosis. Counters the protective effect of BCL2.</text>
</comment>
<dbReference type="Proteomes" id="UP000694871">
    <property type="component" value="Unplaced"/>
</dbReference>
<dbReference type="InterPro" id="IPR010479">
    <property type="entry name" value="BID"/>
</dbReference>
<name>A0ABM1KG22_GEKJA</name>
<organism evidence="8 9">
    <name type="scientific">Gekko japonicus</name>
    <name type="common">Schlegel's Japanese gecko</name>
    <dbReference type="NCBI Taxonomy" id="146911"/>
    <lineage>
        <taxon>Eukaryota</taxon>
        <taxon>Metazoa</taxon>
        <taxon>Chordata</taxon>
        <taxon>Craniata</taxon>
        <taxon>Vertebrata</taxon>
        <taxon>Euteleostomi</taxon>
        <taxon>Lepidosauria</taxon>
        <taxon>Squamata</taxon>
        <taxon>Bifurcata</taxon>
        <taxon>Gekkota</taxon>
        <taxon>Gekkonidae</taxon>
        <taxon>Gekkoninae</taxon>
        <taxon>Gekko</taxon>
    </lineage>
</organism>
<evidence type="ECO:0000256" key="1">
    <source>
        <dbReference type="ARBA" id="ARBA00015802"/>
    </source>
</evidence>
<dbReference type="Pfam" id="PF06393">
    <property type="entry name" value="BID"/>
    <property type="match status" value="1"/>
</dbReference>
<keyword evidence="8" id="KW-1185">Reference proteome</keyword>
<protein>
    <recommendedName>
        <fullName evidence="1 7">BH3-interacting domain death agonist</fullName>
    </recommendedName>
</protein>